<reference evidence="2" key="1">
    <citation type="submission" date="2023-03" db="EMBL/GenBank/DDBJ databases">
        <title>Massive genome expansion in bonnet fungi (Mycena s.s.) driven by repeated elements and novel gene families across ecological guilds.</title>
        <authorList>
            <consortium name="Lawrence Berkeley National Laboratory"/>
            <person name="Harder C.B."/>
            <person name="Miyauchi S."/>
            <person name="Viragh M."/>
            <person name="Kuo A."/>
            <person name="Thoen E."/>
            <person name="Andreopoulos B."/>
            <person name="Lu D."/>
            <person name="Skrede I."/>
            <person name="Drula E."/>
            <person name="Henrissat B."/>
            <person name="Morin E."/>
            <person name="Kohler A."/>
            <person name="Barry K."/>
            <person name="LaButti K."/>
            <person name="Morin E."/>
            <person name="Salamov A."/>
            <person name="Lipzen A."/>
            <person name="Mereny Z."/>
            <person name="Hegedus B."/>
            <person name="Baldrian P."/>
            <person name="Stursova M."/>
            <person name="Weitz H."/>
            <person name="Taylor A."/>
            <person name="Grigoriev I.V."/>
            <person name="Nagy L.G."/>
            <person name="Martin F."/>
            <person name="Kauserud H."/>
        </authorList>
    </citation>
    <scope>NUCLEOTIDE SEQUENCE</scope>
    <source>
        <strain evidence="2">CBHHK200</strain>
    </source>
</reference>
<keyword evidence="1" id="KW-0812">Transmembrane</keyword>
<organism evidence="2 3">
    <name type="scientific">Mycena alexandri</name>
    <dbReference type="NCBI Taxonomy" id="1745969"/>
    <lineage>
        <taxon>Eukaryota</taxon>
        <taxon>Fungi</taxon>
        <taxon>Dikarya</taxon>
        <taxon>Basidiomycota</taxon>
        <taxon>Agaricomycotina</taxon>
        <taxon>Agaricomycetes</taxon>
        <taxon>Agaricomycetidae</taxon>
        <taxon>Agaricales</taxon>
        <taxon>Marasmiineae</taxon>
        <taxon>Mycenaceae</taxon>
        <taxon>Mycena</taxon>
    </lineage>
</organism>
<protein>
    <submittedName>
        <fullName evidence="2">Uncharacterized protein</fullName>
    </submittedName>
</protein>
<keyword evidence="1" id="KW-1133">Transmembrane helix</keyword>
<feature type="transmembrane region" description="Helical" evidence="1">
    <location>
        <begin position="577"/>
        <end position="601"/>
    </location>
</feature>
<evidence type="ECO:0000313" key="2">
    <source>
        <dbReference type="EMBL" id="KAJ7018703.1"/>
    </source>
</evidence>
<accession>A0AAD6S0D3</accession>
<comment type="caution">
    <text evidence="2">The sequence shown here is derived from an EMBL/GenBank/DDBJ whole genome shotgun (WGS) entry which is preliminary data.</text>
</comment>
<dbReference type="EMBL" id="JARJCM010000326">
    <property type="protein sequence ID" value="KAJ7018703.1"/>
    <property type="molecule type" value="Genomic_DNA"/>
</dbReference>
<sequence length="658" mass="71937">MQRYIIYEAATAVRDYLSSMYRVFVHSGAAGEAPNEDGGMSAPMTHYRKETLVDSQSPFLRASEEAPIQWFSSSNALRLLSLTLHSVLIAIHVALLLVWSRGLEHRIIFSLDHQKKVSFIITAVTTTFGTIYSALLVFVTQTLFTRRSLQITQAVTAIHDTSAAWSGIGSAFLHLWRQTAVRGSAFGVLTALLYLGNILVLHITTPALFSAAAFNSSIDIPVGTQSHLPVFNWSNDTILDTDNLLHSVTGSLYYIPSILGNTTSAGLNNGTLYDVLNDNDGVKNVVVNATGFNVTCGYPPHMNMSFKGTPKNDWLWWGVSVDPHSDYPIINEFPTTQPAMIRPVTPGETYPPNLMLYTTIPIVDSNKTHPPLLDLRPATNDSISHVQIMQCDLSLVPQKVSLEARTQVVLSIEPNITKTKSAWGQYTGPASYNQNFTPDPANTTTGNLFIDLWPYWYTLMPSVEFPVSVLTKVGNAYASDVFLLQQLNLHGPNATYSPNNTVALHDLENALSRLVAAMFWSTTHFLPAVGPSLGSGSSGADDISISQIQPVQNTLPLVQGTAVVVGILTQGRLDSSLIAIVVGLVASVFLALLALPSIFFFGDKDIAIDGTGVLHAIWMYRNHPELEALLPQVEHPTTENLRKAGMVRTRLIGARLRK</sequence>
<keyword evidence="3" id="KW-1185">Reference proteome</keyword>
<feature type="transmembrane region" description="Helical" evidence="1">
    <location>
        <begin position="119"/>
        <end position="139"/>
    </location>
</feature>
<feature type="transmembrane region" description="Helical" evidence="1">
    <location>
        <begin position="185"/>
        <end position="209"/>
    </location>
</feature>
<gene>
    <name evidence="2" type="ORF">C8F04DRAFT_364764</name>
</gene>
<dbReference type="AlphaFoldDB" id="A0AAD6S0D3"/>
<keyword evidence="1" id="KW-0472">Membrane</keyword>
<evidence type="ECO:0000256" key="1">
    <source>
        <dbReference type="SAM" id="Phobius"/>
    </source>
</evidence>
<feature type="transmembrane region" description="Helical" evidence="1">
    <location>
        <begin position="79"/>
        <end position="99"/>
    </location>
</feature>
<dbReference type="Proteomes" id="UP001218188">
    <property type="component" value="Unassembled WGS sequence"/>
</dbReference>
<evidence type="ECO:0000313" key="3">
    <source>
        <dbReference type="Proteomes" id="UP001218188"/>
    </source>
</evidence>
<proteinExistence type="predicted"/>
<name>A0AAD6S0D3_9AGAR</name>